<name>A0AAW9NIL2_9BACI</name>
<evidence type="ECO:0000313" key="1">
    <source>
        <dbReference type="EMBL" id="MEC0274870.1"/>
    </source>
</evidence>
<proteinExistence type="predicted"/>
<protein>
    <submittedName>
        <fullName evidence="1">Uncharacterized protein</fullName>
    </submittedName>
</protein>
<dbReference type="Proteomes" id="UP001307168">
    <property type="component" value="Unassembled WGS sequence"/>
</dbReference>
<gene>
    <name evidence="1" type="ORF">P4706_17595</name>
</gene>
<keyword evidence="2" id="KW-1185">Reference proteome</keyword>
<reference evidence="1 2" key="1">
    <citation type="submission" date="2023-03" db="EMBL/GenBank/DDBJ databases">
        <title>Bacillus Genome Sequencing.</title>
        <authorList>
            <person name="Dunlap C."/>
        </authorList>
    </citation>
    <scope>NUCLEOTIDE SEQUENCE [LARGE SCALE GENOMIC DNA]</scope>
    <source>
        <strain evidence="1 2">B-41290</strain>
    </source>
</reference>
<comment type="caution">
    <text evidence="1">The sequence shown here is derived from an EMBL/GenBank/DDBJ whole genome shotgun (WGS) entry which is preliminary data.</text>
</comment>
<evidence type="ECO:0000313" key="2">
    <source>
        <dbReference type="Proteomes" id="UP001307168"/>
    </source>
</evidence>
<sequence length="26" mass="2793">MGVLLVSALLVLPAAFAIRKELQINI</sequence>
<dbReference type="EMBL" id="JARNBH010000016">
    <property type="protein sequence ID" value="MEC0274870.1"/>
    <property type="molecule type" value="Genomic_DNA"/>
</dbReference>
<dbReference type="RefSeq" id="WP_284143977.1">
    <property type="nucleotide sequence ID" value="NZ_JARNBH010000016.1"/>
</dbReference>
<organism evidence="1 2">
    <name type="scientific">Peribacillus castrilensis</name>
    <dbReference type="NCBI Taxonomy" id="2897690"/>
    <lineage>
        <taxon>Bacteria</taxon>
        <taxon>Bacillati</taxon>
        <taxon>Bacillota</taxon>
        <taxon>Bacilli</taxon>
        <taxon>Bacillales</taxon>
        <taxon>Bacillaceae</taxon>
        <taxon>Peribacillus</taxon>
    </lineage>
</organism>
<accession>A0AAW9NIL2</accession>
<dbReference type="AlphaFoldDB" id="A0AAW9NIL2"/>